<accession>A0A7N2MT23</accession>
<reference evidence="3 4" key="1">
    <citation type="journal article" date="2016" name="G3 (Bethesda)">
        <title>First Draft Assembly and Annotation of the Genome of a California Endemic Oak Quercus lobata Nee (Fagaceae).</title>
        <authorList>
            <person name="Sork V.L."/>
            <person name="Fitz-Gibbon S.T."/>
            <person name="Puiu D."/>
            <person name="Crepeau M."/>
            <person name="Gugger P.F."/>
            <person name="Sherman R."/>
            <person name="Stevens K."/>
            <person name="Langley C.H."/>
            <person name="Pellegrini M."/>
            <person name="Salzberg S.L."/>
        </authorList>
    </citation>
    <scope>NUCLEOTIDE SEQUENCE [LARGE SCALE GENOMIC DNA]</scope>
    <source>
        <strain evidence="3 4">cv. SW786</strain>
    </source>
</reference>
<evidence type="ECO:0000313" key="3">
    <source>
        <dbReference type="EnsemblPlants" id="QL10p045811:mrna"/>
    </source>
</evidence>
<proteinExistence type="predicted"/>
<name>A0A7N2MT23_QUELO</name>
<dbReference type="InParanoid" id="A0A7N2MT23"/>
<sequence>MWETFSLFESEGSQYRASESSMEGPYLLVARFFTGRVLSMEAIARTFKLLWHTKKGFEVRDMGNHCVLFAFKGEIDIEKILVAVGKVISRSSDAEEFEEANYFPGCKLQDEVQGEFALNSPRGRHEEWDSIGGNSVHRTTTEVGQQASRGKDDEGVKMVMQEPQANVDLVSSLGYLTEQTVSSHSFQAQLDEIDGELSRFDNVKFNLTIAQEGVGSRSRFTWRGRRKGEMIWENLDRGVANYEWLTKFPTGWDLDRILDGVQSVVTNEMRAELGKPYTRKNGFMAMKLDMSKAYDRVEWSFLEQILLKLGFQECCVELIMECITLVSYSILVNGEPKGVEQAEEKRDIWVYHTPKVTAQEKES</sequence>
<dbReference type="EMBL" id="LRBV02000010">
    <property type="status" value="NOT_ANNOTATED_CDS"/>
    <property type="molecule type" value="Genomic_DNA"/>
</dbReference>
<feature type="compositionally biased region" description="Polar residues" evidence="1">
    <location>
        <begin position="132"/>
        <end position="148"/>
    </location>
</feature>
<dbReference type="InterPro" id="IPR025558">
    <property type="entry name" value="DUF4283"/>
</dbReference>
<dbReference type="Proteomes" id="UP000594261">
    <property type="component" value="Chromosome 10"/>
</dbReference>
<evidence type="ECO:0000256" key="1">
    <source>
        <dbReference type="SAM" id="MobiDB-lite"/>
    </source>
</evidence>
<evidence type="ECO:0000313" key="4">
    <source>
        <dbReference type="Proteomes" id="UP000594261"/>
    </source>
</evidence>
<dbReference type="Gramene" id="QL10p045811:mrna">
    <property type="protein sequence ID" value="QL10p045811:mrna"/>
    <property type="gene ID" value="QL10p045811"/>
</dbReference>
<dbReference type="EnsemblPlants" id="QL10p045811:mrna">
    <property type="protein sequence ID" value="QL10p045811:mrna"/>
    <property type="gene ID" value="QL10p045811"/>
</dbReference>
<protein>
    <recommendedName>
        <fullName evidence="2">DUF4283 domain-containing protein</fullName>
    </recommendedName>
</protein>
<organism evidence="3 4">
    <name type="scientific">Quercus lobata</name>
    <name type="common">Valley oak</name>
    <dbReference type="NCBI Taxonomy" id="97700"/>
    <lineage>
        <taxon>Eukaryota</taxon>
        <taxon>Viridiplantae</taxon>
        <taxon>Streptophyta</taxon>
        <taxon>Embryophyta</taxon>
        <taxon>Tracheophyta</taxon>
        <taxon>Spermatophyta</taxon>
        <taxon>Magnoliopsida</taxon>
        <taxon>eudicotyledons</taxon>
        <taxon>Gunneridae</taxon>
        <taxon>Pentapetalae</taxon>
        <taxon>rosids</taxon>
        <taxon>fabids</taxon>
        <taxon>Fagales</taxon>
        <taxon>Fagaceae</taxon>
        <taxon>Quercus</taxon>
    </lineage>
</organism>
<reference evidence="3" key="2">
    <citation type="submission" date="2021-01" db="UniProtKB">
        <authorList>
            <consortium name="EnsemblPlants"/>
        </authorList>
    </citation>
    <scope>IDENTIFICATION</scope>
</reference>
<evidence type="ECO:0000259" key="2">
    <source>
        <dbReference type="Pfam" id="PF14111"/>
    </source>
</evidence>
<feature type="domain" description="DUF4283" evidence="2">
    <location>
        <begin position="27"/>
        <end position="81"/>
    </location>
</feature>
<dbReference type="Pfam" id="PF14111">
    <property type="entry name" value="DUF4283"/>
    <property type="match status" value="1"/>
</dbReference>
<keyword evidence="4" id="KW-1185">Reference proteome</keyword>
<feature type="region of interest" description="Disordered" evidence="1">
    <location>
        <begin position="123"/>
        <end position="153"/>
    </location>
</feature>
<dbReference type="AlphaFoldDB" id="A0A7N2MT23"/>